<dbReference type="Pfam" id="PF10531">
    <property type="entry name" value="SLBB"/>
    <property type="match status" value="1"/>
</dbReference>
<dbReference type="PANTHER" id="PTHR33619:SF3">
    <property type="entry name" value="POLYSACCHARIDE EXPORT PROTEIN GFCE-RELATED"/>
    <property type="match status" value="1"/>
</dbReference>
<proteinExistence type="predicted"/>
<dbReference type="InterPro" id="IPR049712">
    <property type="entry name" value="Poly_export"/>
</dbReference>
<dbReference type="GO" id="GO:0015159">
    <property type="term" value="F:polysaccharide transmembrane transporter activity"/>
    <property type="evidence" value="ECO:0007669"/>
    <property type="project" value="InterPro"/>
</dbReference>
<feature type="domain" description="Soluble ligand binding" evidence="4">
    <location>
        <begin position="117"/>
        <end position="164"/>
    </location>
</feature>
<evidence type="ECO:0000313" key="5">
    <source>
        <dbReference type="EMBL" id="NWK57449.1"/>
    </source>
</evidence>
<sequence>MMKSITKLLAATITAIVLCSSFATAQSISANESLTIRILGVPASEQSRVSGEYNVDPKGYVYMPLLKNGIKANGMSYSSLARKIEAAYKAAGMYTDPRIAVSSGQDSRQIEQREREVVSIGGYVKSPGQRPFISGMTLFQAVSAAGGETAFGSIYRVELIRKGRRTVYNLKKTEHMTVRVYPGDTINVPQKDWRGR</sequence>
<dbReference type="Gene3D" id="3.10.560.10">
    <property type="entry name" value="Outer membrane lipoprotein wza domain like"/>
    <property type="match status" value="1"/>
</dbReference>
<dbReference type="InterPro" id="IPR003715">
    <property type="entry name" value="Poly_export_N"/>
</dbReference>
<evidence type="ECO:0000259" key="4">
    <source>
        <dbReference type="Pfam" id="PF10531"/>
    </source>
</evidence>
<dbReference type="Gene3D" id="3.30.1950.10">
    <property type="entry name" value="wza like domain"/>
    <property type="match status" value="1"/>
</dbReference>
<comment type="caution">
    <text evidence="5">The sequence shown here is derived from an EMBL/GenBank/DDBJ whole genome shotgun (WGS) entry which is preliminary data.</text>
</comment>
<dbReference type="Pfam" id="PF02563">
    <property type="entry name" value="Poly_export"/>
    <property type="match status" value="1"/>
</dbReference>
<gene>
    <name evidence="5" type="ORF">HW115_17655</name>
</gene>
<evidence type="ECO:0000256" key="1">
    <source>
        <dbReference type="ARBA" id="ARBA00022729"/>
    </source>
</evidence>
<name>A0A851GJW4_9BACT</name>
<reference evidence="5 6" key="1">
    <citation type="submission" date="2020-07" db="EMBL/GenBank/DDBJ databases">
        <title>Roseicoccus Jingziensis gen. nov., sp. nov., isolated from coastal seawater.</title>
        <authorList>
            <person name="Feng X."/>
        </authorList>
    </citation>
    <scope>NUCLEOTIDE SEQUENCE [LARGE SCALE GENOMIC DNA]</scope>
    <source>
        <strain evidence="5 6">N1E253</strain>
    </source>
</reference>
<dbReference type="PANTHER" id="PTHR33619">
    <property type="entry name" value="POLYSACCHARIDE EXPORT PROTEIN GFCE-RELATED"/>
    <property type="match status" value="1"/>
</dbReference>
<feature type="chain" id="PRO_5032584823" evidence="2">
    <location>
        <begin position="26"/>
        <end position="196"/>
    </location>
</feature>
<dbReference type="Proteomes" id="UP000557872">
    <property type="component" value="Unassembled WGS sequence"/>
</dbReference>
<keyword evidence="1 2" id="KW-0732">Signal</keyword>
<keyword evidence="6" id="KW-1185">Reference proteome</keyword>
<protein>
    <submittedName>
        <fullName evidence="5">Polysaccharide biosynthesis/export family protein</fullName>
    </submittedName>
</protein>
<organism evidence="5 6">
    <name type="scientific">Oceaniferula marina</name>
    <dbReference type="NCBI Taxonomy" id="2748318"/>
    <lineage>
        <taxon>Bacteria</taxon>
        <taxon>Pseudomonadati</taxon>
        <taxon>Verrucomicrobiota</taxon>
        <taxon>Verrucomicrobiia</taxon>
        <taxon>Verrucomicrobiales</taxon>
        <taxon>Verrucomicrobiaceae</taxon>
        <taxon>Oceaniferula</taxon>
    </lineage>
</organism>
<evidence type="ECO:0000259" key="3">
    <source>
        <dbReference type="Pfam" id="PF02563"/>
    </source>
</evidence>
<feature type="signal peptide" evidence="2">
    <location>
        <begin position="1"/>
        <end position="25"/>
    </location>
</feature>
<dbReference type="RefSeq" id="WP_178934528.1">
    <property type="nucleotide sequence ID" value="NZ_JACBAZ010000012.1"/>
</dbReference>
<feature type="domain" description="Polysaccharide export protein N-terminal" evidence="3">
    <location>
        <begin position="27"/>
        <end position="102"/>
    </location>
</feature>
<evidence type="ECO:0000313" key="6">
    <source>
        <dbReference type="Proteomes" id="UP000557872"/>
    </source>
</evidence>
<dbReference type="InterPro" id="IPR019554">
    <property type="entry name" value="Soluble_ligand-bd"/>
</dbReference>
<dbReference type="AlphaFoldDB" id="A0A851GJW4"/>
<accession>A0A851GJW4</accession>
<dbReference type="EMBL" id="JACBAZ010000012">
    <property type="protein sequence ID" value="NWK57449.1"/>
    <property type="molecule type" value="Genomic_DNA"/>
</dbReference>
<evidence type="ECO:0000256" key="2">
    <source>
        <dbReference type="SAM" id="SignalP"/>
    </source>
</evidence>